<keyword evidence="4 6" id="KW-1133">Transmembrane helix</keyword>
<reference evidence="7 8" key="1">
    <citation type="submission" date="2017-08" db="EMBL/GenBank/DDBJ databases">
        <authorList>
            <person name="de Groot N.N."/>
        </authorList>
    </citation>
    <scope>NUCLEOTIDE SEQUENCE [LARGE SCALE GENOMIC DNA]</scope>
    <source>
        <strain evidence="7 8">USBA 352</strain>
    </source>
</reference>
<dbReference type="EMBL" id="OBML01000010">
    <property type="protein sequence ID" value="SOC19655.1"/>
    <property type="molecule type" value="Genomic_DNA"/>
</dbReference>
<feature type="transmembrane region" description="Helical" evidence="6">
    <location>
        <begin position="185"/>
        <end position="203"/>
    </location>
</feature>
<feature type="transmembrane region" description="Helical" evidence="6">
    <location>
        <begin position="343"/>
        <end position="366"/>
    </location>
</feature>
<dbReference type="PANTHER" id="PTHR30250">
    <property type="entry name" value="PST FAMILY PREDICTED COLANIC ACID TRANSPORTER"/>
    <property type="match status" value="1"/>
</dbReference>
<dbReference type="OrthoDB" id="9800982at2"/>
<feature type="transmembrane region" description="Helical" evidence="6">
    <location>
        <begin position="21"/>
        <end position="41"/>
    </location>
</feature>
<evidence type="ECO:0000256" key="6">
    <source>
        <dbReference type="SAM" id="Phobius"/>
    </source>
</evidence>
<feature type="transmembrane region" description="Helical" evidence="6">
    <location>
        <begin position="128"/>
        <end position="150"/>
    </location>
</feature>
<protein>
    <submittedName>
        <fullName evidence="7">Membrane protein involved in the export of O-antigen and teichoic acid</fullName>
    </submittedName>
</protein>
<dbReference type="Pfam" id="PF01943">
    <property type="entry name" value="Polysacc_synt"/>
    <property type="match status" value="1"/>
</dbReference>
<feature type="transmembrane region" description="Helical" evidence="6">
    <location>
        <begin position="162"/>
        <end position="179"/>
    </location>
</feature>
<evidence type="ECO:0000256" key="3">
    <source>
        <dbReference type="ARBA" id="ARBA00022692"/>
    </source>
</evidence>
<sequence>MIERIRAIAAGKGFQKIFWSLVSRGSSTVLSFALLFVASHVLDTNEYGLYIFLFSVGSSLGLIAVFGQQVLLVKHFRLATHARGETNQSLLYYNALWLGIGCGGQLLAALVIWLLSDRIPYPYDHLPIALLFGAIFTLSEYMQSYFIVHARIVLALVPRENLWRLLSCAALGLLAWAGLLQTGAVAIEIVTGLLALMVGYQFVRFVAHEGLGFLHAPTARAEVPSREWRRETLTFSANGFFSSAALYFETILIGIAIGLDVAAFYFVATRIASLLILPVLAIDTVGVPLISARFQERDHEGAQKLVSMLSAGSFALALIGGVVLFVIGPFVLHLFDPSFVEHFPVLVLLSIGAIAHAFFGPGTWLMMIGGGEAYLLKARSVVFVVYLGLLFVLASQFGPEGVAMAGVIELVTLHLISRRWVLRQWKVDNAATSFLMLRWRARRAEAAQMRDRALEAGDNGRP</sequence>
<dbReference type="GO" id="GO:0005886">
    <property type="term" value="C:plasma membrane"/>
    <property type="evidence" value="ECO:0007669"/>
    <property type="project" value="UniProtKB-SubCell"/>
</dbReference>
<dbReference type="PANTHER" id="PTHR30250:SF11">
    <property type="entry name" value="O-ANTIGEN TRANSPORTER-RELATED"/>
    <property type="match status" value="1"/>
</dbReference>
<dbReference type="InterPro" id="IPR002797">
    <property type="entry name" value="Polysacc_synth"/>
</dbReference>
<evidence type="ECO:0000256" key="1">
    <source>
        <dbReference type="ARBA" id="ARBA00004651"/>
    </source>
</evidence>
<keyword evidence="8" id="KW-1185">Reference proteome</keyword>
<organism evidence="7 8">
    <name type="scientific">Stappia indica</name>
    <dbReference type="NCBI Taxonomy" id="538381"/>
    <lineage>
        <taxon>Bacteria</taxon>
        <taxon>Pseudomonadati</taxon>
        <taxon>Pseudomonadota</taxon>
        <taxon>Alphaproteobacteria</taxon>
        <taxon>Hyphomicrobiales</taxon>
        <taxon>Stappiaceae</taxon>
        <taxon>Stappia</taxon>
    </lineage>
</organism>
<evidence type="ECO:0000256" key="2">
    <source>
        <dbReference type="ARBA" id="ARBA00022475"/>
    </source>
</evidence>
<feature type="transmembrane region" description="Helical" evidence="6">
    <location>
        <begin position="91"/>
        <end position="116"/>
    </location>
</feature>
<keyword evidence="3 6" id="KW-0812">Transmembrane</keyword>
<evidence type="ECO:0000313" key="8">
    <source>
        <dbReference type="Proteomes" id="UP000219331"/>
    </source>
</evidence>
<keyword evidence="5 6" id="KW-0472">Membrane</keyword>
<evidence type="ECO:0000256" key="5">
    <source>
        <dbReference type="ARBA" id="ARBA00023136"/>
    </source>
</evidence>
<feature type="transmembrane region" description="Helical" evidence="6">
    <location>
        <begin position="378"/>
        <end position="395"/>
    </location>
</feature>
<feature type="transmembrane region" description="Helical" evidence="6">
    <location>
        <begin position="246"/>
        <end position="268"/>
    </location>
</feature>
<name>A0A285TC10_9HYPH</name>
<feature type="transmembrane region" description="Helical" evidence="6">
    <location>
        <begin position="47"/>
        <end position="71"/>
    </location>
</feature>
<dbReference type="RefSeq" id="WP_097175839.1">
    <property type="nucleotide sequence ID" value="NZ_OBML01000010.1"/>
</dbReference>
<dbReference type="AlphaFoldDB" id="A0A285TC10"/>
<dbReference type="InterPro" id="IPR050833">
    <property type="entry name" value="Poly_Biosynth_Transport"/>
</dbReference>
<feature type="transmembrane region" description="Helical" evidence="6">
    <location>
        <begin position="274"/>
        <end position="294"/>
    </location>
</feature>
<gene>
    <name evidence="7" type="ORF">SAMN05421512_11076</name>
</gene>
<dbReference type="Proteomes" id="UP000219331">
    <property type="component" value="Unassembled WGS sequence"/>
</dbReference>
<proteinExistence type="predicted"/>
<dbReference type="STRING" id="538381.GCA_001696535_03979"/>
<feature type="transmembrane region" description="Helical" evidence="6">
    <location>
        <begin position="306"/>
        <end position="331"/>
    </location>
</feature>
<keyword evidence="2" id="KW-1003">Cell membrane</keyword>
<evidence type="ECO:0000256" key="4">
    <source>
        <dbReference type="ARBA" id="ARBA00022989"/>
    </source>
</evidence>
<evidence type="ECO:0000313" key="7">
    <source>
        <dbReference type="EMBL" id="SOC19655.1"/>
    </source>
</evidence>
<accession>A0A285TC10</accession>
<comment type="subcellular location">
    <subcellularLocation>
        <location evidence="1">Cell membrane</location>
        <topology evidence="1">Multi-pass membrane protein</topology>
    </subcellularLocation>
</comment>